<evidence type="ECO:0000259" key="15">
    <source>
        <dbReference type="Pfam" id="PF00391"/>
    </source>
</evidence>
<dbReference type="AlphaFoldDB" id="A0A7C3WSB1"/>
<evidence type="ECO:0000256" key="7">
    <source>
        <dbReference type="ARBA" id="ARBA00022679"/>
    </source>
</evidence>
<comment type="pathway">
    <text evidence="3">Carbohydrate biosynthesis; gluconeogenesis.</text>
</comment>
<evidence type="ECO:0000256" key="2">
    <source>
        <dbReference type="ARBA" id="ARBA00002988"/>
    </source>
</evidence>
<evidence type="ECO:0000256" key="1">
    <source>
        <dbReference type="ARBA" id="ARBA00001946"/>
    </source>
</evidence>
<feature type="domain" description="PEP-utilising enzyme mobile" evidence="15">
    <location>
        <begin position="480"/>
        <end position="547"/>
    </location>
</feature>
<name>A0A7C3WSB1_9BACT</name>
<comment type="catalytic activity">
    <reaction evidence="14">
        <text>pyruvate + ATP + H2O = phosphoenolpyruvate + AMP + phosphate + 2 H(+)</text>
        <dbReference type="Rhea" id="RHEA:11364"/>
        <dbReference type="ChEBI" id="CHEBI:15361"/>
        <dbReference type="ChEBI" id="CHEBI:15377"/>
        <dbReference type="ChEBI" id="CHEBI:15378"/>
        <dbReference type="ChEBI" id="CHEBI:30616"/>
        <dbReference type="ChEBI" id="CHEBI:43474"/>
        <dbReference type="ChEBI" id="CHEBI:58702"/>
        <dbReference type="ChEBI" id="CHEBI:456215"/>
        <dbReference type="EC" id="2.7.9.2"/>
    </reaction>
</comment>
<evidence type="ECO:0000256" key="8">
    <source>
        <dbReference type="ARBA" id="ARBA00022723"/>
    </source>
</evidence>
<protein>
    <recommendedName>
        <fullName evidence="6">Phosphoenolpyruvate synthase</fullName>
        <ecNumber evidence="5">2.7.9.2</ecNumber>
    </recommendedName>
    <alternativeName>
        <fullName evidence="13">Pyruvate, water dikinase</fullName>
    </alternativeName>
</protein>
<dbReference type="EMBL" id="DTHB01000016">
    <property type="protein sequence ID" value="HGB14077.1"/>
    <property type="molecule type" value="Genomic_DNA"/>
</dbReference>
<evidence type="ECO:0000256" key="5">
    <source>
        <dbReference type="ARBA" id="ARBA00011996"/>
    </source>
</evidence>
<dbReference type="InterPro" id="IPR036637">
    <property type="entry name" value="Phosphohistidine_dom_sf"/>
</dbReference>
<gene>
    <name evidence="17" type="ORF">ENV62_02400</name>
</gene>
<evidence type="ECO:0000256" key="14">
    <source>
        <dbReference type="ARBA" id="ARBA00047700"/>
    </source>
</evidence>
<keyword evidence="11" id="KW-0067">ATP-binding</keyword>
<keyword evidence="9" id="KW-0547">Nucleotide-binding</keyword>
<dbReference type="InterPro" id="IPR006319">
    <property type="entry name" value="PEP_synth"/>
</dbReference>
<dbReference type="GO" id="GO:0008986">
    <property type="term" value="F:pyruvate, water dikinase activity"/>
    <property type="evidence" value="ECO:0007669"/>
    <property type="project" value="UniProtKB-EC"/>
</dbReference>
<accession>A0A7C3WSB1</accession>
<comment type="cofactor">
    <cofactor evidence="1">
        <name>Mg(2+)</name>
        <dbReference type="ChEBI" id="CHEBI:18420"/>
    </cofactor>
</comment>
<evidence type="ECO:0000256" key="9">
    <source>
        <dbReference type="ARBA" id="ARBA00022741"/>
    </source>
</evidence>
<keyword evidence="12" id="KW-0460">Magnesium</keyword>
<feature type="domain" description="Pyruvate phosphate dikinase AMP/ATP-binding" evidence="16">
    <location>
        <begin position="127"/>
        <end position="431"/>
    </location>
</feature>
<dbReference type="PANTHER" id="PTHR43030">
    <property type="entry name" value="PHOSPHOENOLPYRUVATE SYNTHASE"/>
    <property type="match status" value="1"/>
</dbReference>
<keyword evidence="8" id="KW-0479">Metal-binding</keyword>
<dbReference type="InterPro" id="IPR013815">
    <property type="entry name" value="ATP_grasp_subdomain_1"/>
</dbReference>
<keyword evidence="7" id="KW-0808">Transferase</keyword>
<evidence type="ECO:0000256" key="11">
    <source>
        <dbReference type="ARBA" id="ARBA00022840"/>
    </source>
</evidence>
<evidence type="ECO:0000259" key="16">
    <source>
        <dbReference type="Pfam" id="PF01326"/>
    </source>
</evidence>
<evidence type="ECO:0000256" key="6">
    <source>
        <dbReference type="ARBA" id="ARBA00021623"/>
    </source>
</evidence>
<comment type="caution">
    <text evidence="17">The sequence shown here is derived from an EMBL/GenBank/DDBJ whole genome shotgun (WGS) entry which is preliminary data.</text>
</comment>
<dbReference type="UniPathway" id="UPA00138"/>
<dbReference type="Pfam" id="PF01326">
    <property type="entry name" value="PPDK_N"/>
    <property type="match status" value="1"/>
</dbReference>
<evidence type="ECO:0000256" key="13">
    <source>
        <dbReference type="ARBA" id="ARBA00033470"/>
    </source>
</evidence>
<evidence type="ECO:0000256" key="3">
    <source>
        <dbReference type="ARBA" id="ARBA00004742"/>
    </source>
</evidence>
<keyword evidence="10 17" id="KW-0418">Kinase</keyword>
<dbReference type="SUPFAM" id="SSF52009">
    <property type="entry name" value="Phosphohistidine domain"/>
    <property type="match status" value="1"/>
</dbReference>
<sequence>MKFLTFFRRRKKPGVMPGLKEIFRGFQEVLAANNEALALMGDLEEQLAGRKPVSLKTLRLTVTALNSSLTAMVTALRKMSGGRWPELEASLNRIREALTERLAYRPPFPPSPWVVRPEEASPEILSALGGKAANLARLARDLKLPVPPAVVATVSAYRMFREQKLLSKTDLGAYLRERLKELNFEDPAAVEAAAREIQALVLAQPVPKELAQTLIDEARRLVSGPDQRLVVRSSGVQEDVAATFAGLYASFLGVLPEEVPERWRDVVASQFSARALLYFHDQGISPADSAMAVLIQPLIPARAAGVMFTTDPESCLPDRLIINAVWGLAPELVSGEVSPDTYNVSKRTGEIIQEKIGRKDHRLVVQKGLLERETLPPGLADMPVLTPDDCVKLASMAQALEDYFGYPQDVEWLKDEQGDLVIVQCRPLRIAEVQARLCELAARAVSGAEVILAGGLPASLGVAAGPVYRLRRDEDLTKVPAGVVLVAPRTKPQLAPVVPRLAALVTDIGSPTGHLALIAREYGIPALVDTFQATALLPEGEVVTVDTFNTRVYRGRVEELLKFQPPPQAQLEHSALYEKLRSVADLIVPLTLVDPRSPEFRPENCHTYHDIAYFAHEKSIQVMFGLMDRVAMGKVPALKLLKLKTDLPLNLHLVDLGGGLASHESPVPPEDILSLPMRALWRGISHPGITWAGPVPVDVGGFLHVLGQAAFRPPENFWDKTYAIVAANYVNYACRLGYHFQSVDSYCGPVAAENYINFNFKGGAADELRRVRRARLIAEVLEHLGFEVEQHLDVIRARFRKRPLAEMEERLDLLGRLMAYVRQMDMLMSSDEYVHLLAERFLAGHYERPGQEGREPEARQRK</sequence>
<dbReference type="EC" id="2.7.9.2" evidence="5"/>
<evidence type="ECO:0000256" key="10">
    <source>
        <dbReference type="ARBA" id="ARBA00022777"/>
    </source>
</evidence>
<dbReference type="Pfam" id="PF00391">
    <property type="entry name" value="PEP-utilizers"/>
    <property type="match status" value="1"/>
</dbReference>
<dbReference type="SUPFAM" id="SSF56059">
    <property type="entry name" value="Glutathione synthetase ATP-binding domain-like"/>
    <property type="match status" value="1"/>
</dbReference>
<organism evidence="17">
    <name type="scientific">Desulfobacca acetoxidans</name>
    <dbReference type="NCBI Taxonomy" id="60893"/>
    <lineage>
        <taxon>Bacteria</taxon>
        <taxon>Pseudomonadati</taxon>
        <taxon>Thermodesulfobacteriota</taxon>
        <taxon>Desulfobaccia</taxon>
        <taxon>Desulfobaccales</taxon>
        <taxon>Desulfobaccaceae</taxon>
        <taxon>Desulfobacca</taxon>
    </lineage>
</organism>
<dbReference type="Gene3D" id="3.30.470.20">
    <property type="entry name" value="ATP-grasp fold, B domain"/>
    <property type="match status" value="1"/>
</dbReference>
<evidence type="ECO:0000256" key="12">
    <source>
        <dbReference type="ARBA" id="ARBA00022842"/>
    </source>
</evidence>
<comment type="similarity">
    <text evidence="4">Belongs to the PEP-utilizing enzyme family.</text>
</comment>
<keyword evidence="17" id="KW-0670">Pyruvate</keyword>
<dbReference type="InterPro" id="IPR008279">
    <property type="entry name" value="PEP-util_enz_mobile_dom"/>
</dbReference>
<dbReference type="Gene3D" id="3.30.1490.20">
    <property type="entry name" value="ATP-grasp fold, A domain"/>
    <property type="match status" value="1"/>
</dbReference>
<dbReference type="PANTHER" id="PTHR43030:SF1">
    <property type="entry name" value="PHOSPHOENOLPYRUVATE SYNTHASE"/>
    <property type="match status" value="1"/>
</dbReference>
<dbReference type="GO" id="GO:0006094">
    <property type="term" value="P:gluconeogenesis"/>
    <property type="evidence" value="ECO:0007669"/>
    <property type="project" value="UniProtKB-UniPathway"/>
</dbReference>
<dbReference type="InterPro" id="IPR002192">
    <property type="entry name" value="PPDK_AMP/ATP-bd"/>
</dbReference>
<dbReference type="Gene3D" id="3.50.30.10">
    <property type="entry name" value="Phosphohistidine domain"/>
    <property type="match status" value="1"/>
</dbReference>
<reference evidence="17" key="1">
    <citation type="journal article" date="2020" name="mSystems">
        <title>Genome- and Community-Level Interaction Insights into Carbon Utilization and Element Cycling Functions of Hydrothermarchaeota in Hydrothermal Sediment.</title>
        <authorList>
            <person name="Zhou Z."/>
            <person name="Liu Y."/>
            <person name="Xu W."/>
            <person name="Pan J."/>
            <person name="Luo Z.H."/>
            <person name="Li M."/>
        </authorList>
    </citation>
    <scope>NUCLEOTIDE SEQUENCE [LARGE SCALE GENOMIC DNA]</scope>
    <source>
        <strain evidence="17">SpSt-776</strain>
    </source>
</reference>
<comment type="function">
    <text evidence="2">Catalyzes the phosphorylation of pyruvate to phosphoenolpyruvate.</text>
</comment>
<dbReference type="GO" id="GO:0046872">
    <property type="term" value="F:metal ion binding"/>
    <property type="evidence" value="ECO:0007669"/>
    <property type="project" value="UniProtKB-KW"/>
</dbReference>
<dbReference type="GO" id="GO:0005524">
    <property type="term" value="F:ATP binding"/>
    <property type="evidence" value="ECO:0007669"/>
    <property type="project" value="UniProtKB-KW"/>
</dbReference>
<evidence type="ECO:0000256" key="4">
    <source>
        <dbReference type="ARBA" id="ARBA00007837"/>
    </source>
</evidence>
<evidence type="ECO:0000313" key="17">
    <source>
        <dbReference type="EMBL" id="HGB14077.1"/>
    </source>
</evidence>
<proteinExistence type="inferred from homology"/>